<comment type="caution">
    <text evidence="5">The sequence shown here is derived from an EMBL/GenBank/DDBJ whole genome shotgun (WGS) entry which is preliminary data.</text>
</comment>
<evidence type="ECO:0000256" key="3">
    <source>
        <dbReference type="ARBA" id="ARBA00022679"/>
    </source>
</evidence>
<dbReference type="Proteomes" id="UP001202328">
    <property type="component" value="Unassembled WGS sequence"/>
</dbReference>
<evidence type="ECO:0000256" key="1">
    <source>
        <dbReference type="ARBA" id="ARBA00010815"/>
    </source>
</evidence>
<dbReference type="EMBL" id="JAJJMB010001069">
    <property type="protein sequence ID" value="KAI3959366.1"/>
    <property type="molecule type" value="Genomic_DNA"/>
</dbReference>
<evidence type="ECO:0000256" key="4">
    <source>
        <dbReference type="ARBA" id="ARBA00022691"/>
    </source>
</evidence>
<keyword evidence="3" id="KW-0808">Transferase</keyword>
<evidence type="ECO:0000313" key="6">
    <source>
        <dbReference type="Proteomes" id="UP001202328"/>
    </source>
</evidence>
<dbReference type="PANTHER" id="PTHR43832:SF1">
    <property type="entry name" value="S-ADENOSYL-L-METHIONINE-DEPENDENT METHYLTRANSFERASES SUPERFAMILY PROTEIN"/>
    <property type="match status" value="1"/>
</dbReference>
<sequence>MAAAKTSQGDEVWKKMELGLIPDEELRRLIKIEVEKRIKWFTKPTEQEQLAQLLDVVKSLRGMPIGSDDDEAHNSKFYDTPRSFDILIAGRTIKETSGLYTDPTITMDEAAEKMMDLYCERADIKDGQTVLDLGCGCGPLVLHIAKKYKNCKVTGVTNIPSQKDFILEQCKIRNLSNVEIIIADFLEKDIEATYDRVFLISVIEHFKNFGLVLREISKWVKDDGGLLFLEHLCHKRFAFHAAPIDEDDWFGKYILPTGTLPSANTLLYFQDDITVVDHWVLNGLTTFGLTKEECLKNLDNNMEEIKYEFKSYYGIGEEETLKKINWWRVLFIIWEEMFKYNNGEDYMVAHLLFKKK</sequence>
<evidence type="ECO:0000256" key="2">
    <source>
        <dbReference type="ARBA" id="ARBA00022603"/>
    </source>
</evidence>
<keyword evidence="4" id="KW-0949">S-adenosyl-L-methionine</keyword>
<accession>A0AAD4XXC2</accession>
<name>A0AAD4XXC2_9MAGN</name>
<dbReference type="PANTHER" id="PTHR43832">
    <property type="match status" value="1"/>
</dbReference>
<gene>
    <name evidence="5" type="ORF">MKW98_018956</name>
</gene>
<protein>
    <submittedName>
        <fullName evidence="5">Uncharacterized protein</fullName>
    </submittedName>
</protein>
<dbReference type="Gene3D" id="3.40.50.150">
    <property type="entry name" value="Vaccinia Virus protein VP39"/>
    <property type="match status" value="1"/>
</dbReference>
<keyword evidence="2" id="KW-0489">Methyltransferase</keyword>
<comment type="similarity">
    <text evidence="1">Belongs to the CFA/CMAS family.</text>
</comment>
<keyword evidence="6" id="KW-1185">Reference proteome</keyword>
<dbReference type="InterPro" id="IPR029063">
    <property type="entry name" value="SAM-dependent_MTases_sf"/>
</dbReference>
<dbReference type="GO" id="GO:0008168">
    <property type="term" value="F:methyltransferase activity"/>
    <property type="evidence" value="ECO:0007669"/>
    <property type="project" value="UniProtKB-KW"/>
</dbReference>
<dbReference type="SUPFAM" id="SSF53335">
    <property type="entry name" value="S-adenosyl-L-methionine-dependent methyltransferases"/>
    <property type="match status" value="1"/>
</dbReference>
<evidence type="ECO:0000313" key="5">
    <source>
        <dbReference type="EMBL" id="KAI3959366.1"/>
    </source>
</evidence>
<proteinExistence type="inferred from homology"/>
<organism evidence="5 6">
    <name type="scientific">Papaver atlanticum</name>
    <dbReference type="NCBI Taxonomy" id="357466"/>
    <lineage>
        <taxon>Eukaryota</taxon>
        <taxon>Viridiplantae</taxon>
        <taxon>Streptophyta</taxon>
        <taxon>Embryophyta</taxon>
        <taxon>Tracheophyta</taxon>
        <taxon>Spermatophyta</taxon>
        <taxon>Magnoliopsida</taxon>
        <taxon>Ranunculales</taxon>
        <taxon>Papaveraceae</taxon>
        <taxon>Papaveroideae</taxon>
        <taxon>Papaver</taxon>
    </lineage>
</organism>
<reference evidence="5" key="1">
    <citation type="submission" date="2022-04" db="EMBL/GenBank/DDBJ databases">
        <title>A functionally conserved STORR gene fusion in Papaver species that diverged 16.8 million years ago.</title>
        <authorList>
            <person name="Catania T."/>
        </authorList>
    </citation>
    <scope>NUCLEOTIDE SEQUENCE</scope>
    <source>
        <strain evidence="5">S-188037</strain>
    </source>
</reference>
<dbReference type="CDD" id="cd02440">
    <property type="entry name" value="AdoMet_MTases"/>
    <property type="match status" value="1"/>
</dbReference>
<dbReference type="AlphaFoldDB" id="A0AAD4XXC2"/>
<dbReference type="Pfam" id="PF02353">
    <property type="entry name" value="CMAS"/>
    <property type="match status" value="1"/>
</dbReference>
<dbReference type="GO" id="GO:0032259">
    <property type="term" value="P:methylation"/>
    <property type="evidence" value="ECO:0007669"/>
    <property type="project" value="UniProtKB-KW"/>
</dbReference>